<evidence type="ECO:0000313" key="6">
    <source>
        <dbReference type="EMBL" id="ROH93745.1"/>
    </source>
</evidence>
<evidence type="ECO:0000259" key="4">
    <source>
        <dbReference type="PROSITE" id="PS50113"/>
    </source>
</evidence>
<dbReference type="InterPro" id="IPR000700">
    <property type="entry name" value="PAS-assoc_C"/>
</dbReference>
<dbReference type="InterPro" id="IPR013655">
    <property type="entry name" value="PAS_fold_3"/>
</dbReference>
<evidence type="ECO:0000256" key="1">
    <source>
        <dbReference type="ARBA" id="ARBA00001946"/>
    </source>
</evidence>
<dbReference type="FunFam" id="3.30.70.270:FF:000001">
    <property type="entry name" value="Diguanylate cyclase domain protein"/>
    <property type="match status" value="1"/>
</dbReference>
<dbReference type="SMART" id="SM00091">
    <property type="entry name" value="PAS"/>
    <property type="match status" value="3"/>
</dbReference>
<dbReference type="InParanoid" id="A0A3N0VLX7"/>
<dbReference type="InterPro" id="IPR052155">
    <property type="entry name" value="Biofilm_reg_signaling"/>
</dbReference>
<dbReference type="SMART" id="SM00267">
    <property type="entry name" value="GGDEF"/>
    <property type="match status" value="1"/>
</dbReference>
<feature type="domain" description="PAC" evidence="4">
    <location>
        <begin position="387"/>
        <end position="439"/>
    </location>
</feature>
<dbReference type="PROSITE" id="PS50113">
    <property type="entry name" value="PAC"/>
    <property type="match status" value="2"/>
</dbReference>
<dbReference type="SUPFAM" id="SSF55785">
    <property type="entry name" value="PYP-like sensor domain (PAS domain)"/>
    <property type="match status" value="2"/>
</dbReference>
<dbReference type="InterPro" id="IPR013656">
    <property type="entry name" value="PAS_4"/>
</dbReference>
<dbReference type="Pfam" id="PF08447">
    <property type="entry name" value="PAS_3"/>
    <property type="match status" value="2"/>
</dbReference>
<dbReference type="InterPro" id="IPR000160">
    <property type="entry name" value="GGDEF_dom"/>
</dbReference>
<dbReference type="PANTHER" id="PTHR44757">
    <property type="entry name" value="DIGUANYLATE CYCLASE DGCP"/>
    <property type="match status" value="1"/>
</dbReference>
<dbReference type="GO" id="GO:0003824">
    <property type="term" value="F:catalytic activity"/>
    <property type="evidence" value="ECO:0007669"/>
    <property type="project" value="UniProtKB-ARBA"/>
</dbReference>
<dbReference type="FunFam" id="3.30.450.20:FF:000099">
    <property type="entry name" value="Sensory box sensor histidine kinase"/>
    <property type="match status" value="1"/>
</dbReference>
<dbReference type="NCBIfam" id="TIGR00229">
    <property type="entry name" value="sensory_box"/>
    <property type="match status" value="2"/>
</dbReference>
<keyword evidence="7" id="KW-1185">Reference proteome</keyword>
<comment type="cofactor">
    <cofactor evidence="1">
        <name>Mg(2+)</name>
        <dbReference type="ChEBI" id="CHEBI:18420"/>
    </cofactor>
</comment>
<dbReference type="SUPFAM" id="SSF55073">
    <property type="entry name" value="Nucleotide cyclase"/>
    <property type="match status" value="1"/>
</dbReference>
<feature type="domain" description="PAS" evidence="3">
    <location>
        <begin position="314"/>
        <end position="368"/>
    </location>
</feature>
<dbReference type="CDD" id="cd01949">
    <property type="entry name" value="GGDEF"/>
    <property type="match status" value="1"/>
</dbReference>
<feature type="domain" description="PAS" evidence="3">
    <location>
        <begin position="183"/>
        <end position="258"/>
    </location>
</feature>
<dbReference type="PANTHER" id="PTHR44757:SF2">
    <property type="entry name" value="BIOFILM ARCHITECTURE MAINTENANCE PROTEIN MBAA"/>
    <property type="match status" value="1"/>
</dbReference>
<comment type="caution">
    <text evidence="6">The sequence shown here is derived from an EMBL/GenBank/DDBJ whole genome shotgun (WGS) entry which is preliminary data.</text>
</comment>
<dbReference type="Gene3D" id="3.30.70.270">
    <property type="match status" value="1"/>
</dbReference>
<evidence type="ECO:0000313" key="7">
    <source>
        <dbReference type="Proteomes" id="UP000282106"/>
    </source>
</evidence>
<dbReference type="Pfam" id="PF08448">
    <property type="entry name" value="PAS_4"/>
    <property type="match status" value="1"/>
</dbReference>
<dbReference type="PROSITE" id="PS50887">
    <property type="entry name" value="GGDEF"/>
    <property type="match status" value="1"/>
</dbReference>
<feature type="region of interest" description="Disordered" evidence="2">
    <location>
        <begin position="1"/>
        <end position="27"/>
    </location>
</feature>
<gene>
    <name evidence="6" type="ORF">ED208_04270</name>
</gene>
<sequence>MRQHRSGSSGEAGMNSTQLSEAHHHQRSPSDWLALQASLDWPSAGLPPFTEWEPALLAVMRLVAHASAPMILMVGPEGVLAANAEAQSLLAEPGSAINGRSVLTALPGLAPFYSAVLKKTRRGETLHFSDQPNPLNSDSASATRWFNLDFTPVTATAGNVIAVLGTASEVTPHIRRVQGLSDSEQRLRLALESSGMVGIWTLDVRTRTSTADANVARMYGLSELDYQSGVDSALFIQAIHPDDRPKVNKALGDALATETPYRCRYRVVSREGGVRWVITSARPAYNEHKQFARMLGVVIDVTDQMETASALADSRFQFQTLTETLPQIVWSCDAEGRHDYFSARWSEFTGIEPKDIVENTWKQLVYPDHWPMVSTVWDKARTTGEPYDIDYRFRHRSGEYRWLRVMALPIRDELGQITRWCGTSTDVHDNYLIAQEREKLRAELERVASEDQLTQVLTRRAFIGRATAFITANDAALMPATLLMLDIDYFKSINDAYGHPAGDKVLAIAARRILASTTATDLVGRLGGEEFAVLLPACSRQQAGGVAERIRESMAGDPITLGEGLQVTVTVSIGAVSITIPGQDLDQLLQIADKALYSAKSAGRNRAVFGEAQALP</sequence>
<evidence type="ECO:0000256" key="2">
    <source>
        <dbReference type="SAM" id="MobiDB-lite"/>
    </source>
</evidence>
<organism evidence="6 7">
    <name type="scientific">Stagnimonas aquatica</name>
    <dbReference type="NCBI Taxonomy" id="2689987"/>
    <lineage>
        <taxon>Bacteria</taxon>
        <taxon>Pseudomonadati</taxon>
        <taxon>Pseudomonadota</taxon>
        <taxon>Gammaproteobacteria</taxon>
        <taxon>Nevskiales</taxon>
        <taxon>Nevskiaceae</taxon>
        <taxon>Stagnimonas</taxon>
    </lineage>
</organism>
<dbReference type="InterPro" id="IPR001610">
    <property type="entry name" value="PAC"/>
</dbReference>
<dbReference type="AlphaFoldDB" id="A0A3N0VLX7"/>
<feature type="domain" description="GGDEF" evidence="5">
    <location>
        <begin position="478"/>
        <end position="612"/>
    </location>
</feature>
<evidence type="ECO:0000259" key="5">
    <source>
        <dbReference type="PROSITE" id="PS50887"/>
    </source>
</evidence>
<protein>
    <submittedName>
        <fullName evidence="6">Sensor domain-containing diguanylate cyclase</fullName>
    </submittedName>
</protein>
<dbReference type="EMBL" id="RJVO01000001">
    <property type="protein sequence ID" value="ROH93745.1"/>
    <property type="molecule type" value="Genomic_DNA"/>
</dbReference>
<reference evidence="6 7" key="1">
    <citation type="submission" date="2018-10" db="EMBL/GenBank/DDBJ databases">
        <authorList>
            <person name="Chen W.-M."/>
        </authorList>
    </citation>
    <scope>NUCLEOTIDE SEQUENCE [LARGE SCALE GENOMIC DNA]</scope>
    <source>
        <strain evidence="6 7">THS-13</strain>
    </source>
</reference>
<dbReference type="Pfam" id="PF00990">
    <property type="entry name" value="GGDEF"/>
    <property type="match status" value="1"/>
</dbReference>
<dbReference type="Proteomes" id="UP000282106">
    <property type="component" value="Unassembled WGS sequence"/>
</dbReference>
<dbReference type="PROSITE" id="PS50112">
    <property type="entry name" value="PAS"/>
    <property type="match status" value="2"/>
</dbReference>
<dbReference type="InterPro" id="IPR043128">
    <property type="entry name" value="Rev_trsase/Diguanyl_cyclase"/>
</dbReference>
<dbReference type="InterPro" id="IPR035965">
    <property type="entry name" value="PAS-like_dom_sf"/>
</dbReference>
<accession>A0A3N0VLX7</accession>
<evidence type="ECO:0000259" key="3">
    <source>
        <dbReference type="PROSITE" id="PS50112"/>
    </source>
</evidence>
<dbReference type="Gene3D" id="3.30.450.20">
    <property type="entry name" value="PAS domain"/>
    <property type="match status" value="3"/>
</dbReference>
<dbReference type="InterPro" id="IPR029787">
    <property type="entry name" value="Nucleotide_cyclase"/>
</dbReference>
<dbReference type="SMART" id="SM00086">
    <property type="entry name" value="PAC"/>
    <property type="match status" value="2"/>
</dbReference>
<dbReference type="NCBIfam" id="TIGR00254">
    <property type="entry name" value="GGDEF"/>
    <property type="match status" value="1"/>
</dbReference>
<feature type="compositionally biased region" description="Polar residues" evidence="2">
    <location>
        <begin position="1"/>
        <end position="20"/>
    </location>
</feature>
<name>A0A3N0VLX7_9GAMM</name>
<dbReference type="InterPro" id="IPR000014">
    <property type="entry name" value="PAS"/>
</dbReference>
<proteinExistence type="predicted"/>
<feature type="domain" description="PAC" evidence="4">
    <location>
        <begin position="261"/>
        <end position="313"/>
    </location>
</feature>
<dbReference type="CDD" id="cd00130">
    <property type="entry name" value="PAS"/>
    <property type="match status" value="2"/>
</dbReference>